<organism evidence="3 4">
    <name type="scientific">Tautonia sociabilis</name>
    <dbReference type="NCBI Taxonomy" id="2080755"/>
    <lineage>
        <taxon>Bacteria</taxon>
        <taxon>Pseudomonadati</taxon>
        <taxon>Planctomycetota</taxon>
        <taxon>Planctomycetia</taxon>
        <taxon>Isosphaerales</taxon>
        <taxon>Isosphaeraceae</taxon>
        <taxon>Tautonia</taxon>
    </lineage>
</organism>
<gene>
    <name evidence="3" type="ORF">TsocGM_14065</name>
</gene>
<dbReference type="CDD" id="cd17748">
    <property type="entry name" value="BRCT_DNA_ligase_like"/>
    <property type="match status" value="1"/>
</dbReference>
<comment type="caution">
    <text evidence="3">The sequence shown here is derived from an EMBL/GenBank/DDBJ whole genome shotgun (WGS) entry which is preliminary data.</text>
</comment>
<dbReference type="InterPro" id="IPR036420">
    <property type="entry name" value="BRCT_dom_sf"/>
</dbReference>
<sequence>MAIRPSIDDVRRAWEARDPVLVDLIVTIAARPDPEPEPPIREGAPTFDRAIAEIRGREFSRKPLEQQRVERMAKFRALEAPEAEVPLNDRLRLFEVILALWEDGSPFSRSCLLGVIDRVALVYGPWRALKRIFKEAEQRGDLEVFAALAARLDVAYASREHGVGRRTMGYMVRRSWRYLREIGRTLPVAYPDAASAVLARYPESWHPSWWGSGGAWLYNHILDHGLKTYSRGRFSIRSRPPDLLTHRAFAEAWRRSPRPLFGLLERARSDAVRRFAADALTKDFRASLREVEPGWVVRLIASRSEAVHDFVVWLLANVPRFEQGRFRTLGLHEPVLSLFDSPSDDARSYAAQYARTHARDLPVDRLVRLADNPSPAVRALAADLLGARDPRSEVGLDSWGRLLESEYGHELAARAIRAHFGPKELSPEWFRDRLLSSESDEAFEFAAELLPKLHRPDSLGADYFQGLIDAFDRAVEEPAGDVLGFAMEHLARFEPDRLDPEFLALLLIRPETRWEAVGWIDEGRLKARSVPLDALKALAFHPDWEAHPLVRRAPSISNRWGPALSFDESTSESVLAWLGDVRRFSPEELGFDWLLGLVRRAEPRYHDFAVEVMIKGFVPADFAPSPQGPPAADAPPSSAPEEEAREEEAIDLGGASFLFTGKLATMQRKEAEGKVREANGAVSSGVTAKLHYLVIGDEGSPLYGHGKKGSKQLKAEELNSQGANIRIISETAFLQMLSGRSREVSADATLAGCDRLWELAVGGGREDARLGQFARKYIRRHHPQMALDETDRPVDPGAEIPEAFLTIDRVRPLFSDSREPIRAFALALACYEFARWSPPGEDLVRLAESPHAEVRRFVAEALLADDSPEHRRYRIDPDTLSPAAVYRFCESADETTRALGLKLIDRSPRLRLPEELYRLTESPDRAVRAFVVRALWSLYRDRRVTEGWTPHVSPRPMIGPTATKKAAAAASSRGTGPPATPERPPAPAPILGELLRRMLFELPPGRPGRKPASGPSGKDGQGPGDGFDRLKPLPNRLAKLAVVETLRDLAIEDEAFARAALPPLVEFLGSRGKSEHAACLVAVTRIRHAHPELAAAAAGPALTDGKGAAS</sequence>
<dbReference type="InterPro" id="IPR011989">
    <property type="entry name" value="ARM-like"/>
</dbReference>
<feature type="compositionally biased region" description="Pro residues" evidence="1">
    <location>
        <begin position="978"/>
        <end position="988"/>
    </location>
</feature>
<evidence type="ECO:0000259" key="2">
    <source>
        <dbReference type="PROSITE" id="PS50172"/>
    </source>
</evidence>
<feature type="region of interest" description="Disordered" evidence="1">
    <location>
        <begin position="1002"/>
        <end position="1031"/>
    </location>
</feature>
<evidence type="ECO:0000313" key="3">
    <source>
        <dbReference type="EMBL" id="RUL87062.1"/>
    </source>
</evidence>
<dbReference type="EMBL" id="RYZH01000026">
    <property type="protein sequence ID" value="RUL87062.1"/>
    <property type="molecule type" value="Genomic_DNA"/>
</dbReference>
<name>A0A432MI74_9BACT</name>
<dbReference type="SUPFAM" id="SSF52113">
    <property type="entry name" value="BRCT domain"/>
    <property type="match status" value="1"/>
</dbReference>
<dbReference type="AlphaFoldDB" id="A0A432MI74"/>
<keyword evidence="4" id="KW-1185">Reference proteome</keyword>
<accession>A0A432MI74</accession>
<evidence type="ECO:0000256" key="1">
    <source>
        <dbReference type="SAM" id="MobiDB-lite"/>
    </source>
</evidence>
<feature type="compositionally biased region" description="Low complexity" evidence="1">
    <location>
        <begin position="959"/>
        <end position="977"/>
    </location>
</feature>
<dbReference type="PROSITE" id="PS50172">
    <property type="entry name" value="BRCT"/>
    <property type="match status" value="1"/>
</dbReference>
<reference evidence="3 4" key="2">
    <citation type="submission" date="2019-01" db="EMBL/GenBank/DDBJ databases">
        <title>Tautonia sociabilis, a novel thermotolerant planctomycete of Isosphaeraceae family, isolated from a 4000 m deep subterranean habitat.</title>
        <authorList>
            <person name="Kovaleva O.L."/>
            <person name="Elcheninov A.G."/>
            <person name="Van Heerden E."/>
            <person name="Toshchakov S.V."/>
            <person name="Novikov A."/>
            <person name="Bonch-Osmolovskaya E.A."/>
            <person name="Kublanov I.V."/>
        </authorList>
    </citation>
    <scope>NUCLEOTIDE SEQUENCE [LARGE SCALE GENOMIC DNA]</scope>
    <source>
        <strain evidence="3 4">GM2012</strain>
    </source>
</reference>
<evidence type="ECO:0000313" key="4">
    <source>
        <dbReference type="Proteomes" id="UP000280296"/>
    </source>
</evidence>
<dbReference type="RefSeq" id="WP_126726106.1">
    <property type="nucleotide sequence ID" value="NZ_RYZH01000026.1"/>
</dbReference>
<dbReference type="OrthoDB" id="2942229at2"/>
<reference evidence="3 4" key="1">
    <citation type="submission" date="2018-12" db="EMBL/GenBank/DDBJ databases">
        <authorList>
            <person name="Toschakov S.V."/>
        </authorList>
    </citation>
    <scope>NUCLEOTIDE SEQUENCE [LARGE SCALE GENOMIC DNA]</scope>
    <source>
        <strain evidence="3 4">GM2012</strain>
    </source>
</reference>
<proteinExistence type="predicted"/>
<dbReference type="Gene3D" id="1.25.10.10">
    <property type="entry name" value="Leucine-rich Repeat Variant"/>
    <property type="match status" value="1"/>
</dbReference>
<dbReference type="InterPro" id="IPR016024">
    <property type="entry name" value="ARM-type_fold"/>
</dbReference>
<dbReference type="Proteomes" id="UP000280296">
    <property type="component" value="Unassembled WGS sequence"/>
</dbReference>
<dbReference type="Gene3D" id="3.40.50.10190">
    <property type="entry name" value="BRCT domain"/>
    <property type="match status" value="1"/>
</dbReference>
<feature type="region of interest" description="Disordered" evidence="1">
    <location>
        <begin position="624"/>
        <end position="647"/>
    </location>
</feature>
<protein>
    <recommendedName>
        <fullName evidence="2">BRCT domain-containing protein</fullName>
    </recommendedName>
</protein>
<feature type="domain" description="BRCT" evidence="2">
    <location>
        <begin position="647"/>
        <end position="737"/>
    </location>
</feature>
<dbReference type="InterPro" id="IPR001357">
    <property type="entry name" value="BRCT_dom"/>
</dbReference>
<dbReference type="SUPFAM" id="SSF48371">
    <property type="entry name" value="ARM repeat"/>
    <property type="match status" value="1"/>
</dbReference>
<feature type="region of interest" description="Disordered" evidence="1">
    <location>
        <begin position="949"/>
        <end position="988"/>
    </location>
</feature>